<evidence type="ECO:0000313" key="3">
    <source>
        <dbReference type="Proteomes" id="UP000499080"/>
    </source>
</evidence>
<dbReference type="EMBL" id="BGPR01006040">
    <property type="protein sequence ID" value="GBN15568.1"/>
    <property type="molecule type" value="Genomic_DNA"/>
</dbReference>
<sequence length="236" mass="26914">MTKTWLDENFRWVIKFFFLATLKPNKLAVQRRGPGIIESQLSDTNYIVKMTTYRKDNGKITGAHLTIKPSKGTFAQNHTKYLGHIFGSGVRTPAEAKIKAVADFPKTTTKTHIRTFLGLAGNYANYIKKFCYRSPFNERLKGENKERNFSLDRRMQSSIRRTDTKAKPTAAAPGYEREFIIKMGASVLGMGVVMSQLDSKNEEYPILYCSKKSSDAERKYSTTERESAWKINAIEN</sequence>
<reference evidence="2 3" key="1">
    <citation type="journal article" date="2019" name="Sci. Rep.">
        <title>Orb-weaving spider Araneus ventricosus genome elucidates the spidroin gene catalogue.</title>
        <authorList>
            <person name="Kono N."/>
            <person name="Nakamura H."/>
            <person name="Ohtoshi R."/>
            <person name="Moran D.A.P."/>
            <person name="Shinohara A."/>
            <person name="Yoshida Y."/>
            <person name="Fujiwara M."/>
            <person name="Mori M."/>
            <person name="Tomita M."/>
            <person name="Arakawa K."/>
        </authorList>
    </citation>
    <scope>NUCLEOTIDE SEQUENCE [LARGE SCALE GENOMIC DNA]</scope>
</reference>
<gene>
    <name evidence="2" type="ORF">AVEN_102149_1</name>
</gene>
<comment type="caution">
    <text evidence="2">The sequence shown here is derived from an EMBL/GenBank/DDBJ whole genome shotgun (WGS) entry which is preliminary data.</text>
</comment>
<dbReference type="InterPro" id="IPR041577">
    <property type="entry name" value="RT_RNaseH_2"/>
</dbReference>
<keyword evidence="3" id="KW-1185">Reference proteome</keyword>
<evidence type="ECO:0000259" key="1">
    <source>
        <dbReference type="Pfam" id="PF17919"/>
    </source>
</evidence>
<name>A0A4Y2LLE3_ARAVE</name>
<dbReference type="GO" id="GO:0071897">
    <property type="term" value="P:DNA biosynthetic process"/>
    <property type="evidence" value="ECO:0007669"/>
    <property type="project" value="UniProtKB-ARBA"/>
</dbReference>
<accession>A0A4Y2LLE3</accession>
<feature type="domain" description="Reverse transcriptase/retrotransposon-derived protein RNase H-like" evidence="1">
    <location>
        <begin position="166"/>
        <end position="228"/>
    </location>
</feature>
<protein>
    <recommendedName>
        <fullName evidence="1">Reverse transcriptase/retrotransposon-derived protein RNase H-like domain-containing protein</fullName>
    </recommendedName>
</protein>
<proteinExistence type="predicted"/>
<dbReference type="InterPro" id="IPR043128">
    <property type="entry name" value="Rev_trsase/Diguanyl_cyclase"/>
</dbReference>
<dbReference type="OrthoDB" id="6273764at2759"/>
<dbReference type="Pfam" id="PF17919">
    <property type="entry name" value="RT_RNaseH_2"/>
    <property type="match status" value="1"/>
</dbReference>
<dbReference type="Proteomes" id="UP000499080">
    <property type="component" value="Unassembled WGS sequence"/>
</dbReference>
<dbReference type="InterPro" id="IPR051320">
    <property type="entry name" value="Viral_Replic_Matur_Polypro"/>
</dbReference>
<dbReference type="InterPro" id="IPR043502">
    <property type="entry name" value="DNA/RNA_pol_sf"/>
</dbReference>
<dbReference type="Gene3D" id="3.30.70.270">
    <property type="match status" value="1"/>
</dbReference>
<dbReference type="SUPFAM" id="SSF56672">
    <property type="entry name" value="DNA/RNA polymerases"/>
    <property type="match status" value="1"/>
</dbReference>
<dbReference type="AlphaFoldDB" id="A0A4Y2LLE3"/>
<evidence type="ECO:0000313" key="2">
    <source>
        <dbReference type="EMBL" id="GBN15568.1"/>
    </source>
</evidence>
<dbReference type="PANTHER" id="PTHR33064">
    <property type="entry name" value="POL PROTEIN"/>
    <property type="match status" value="1"/>
</dbReference>
<organism evidence="2 3">
    <name type="scientific">Araneus ventricosus</name>
    <name type="common">Orbweaver spider</name>
    <name type="synonym">Epeira ventricosa</name>
    <dbReference type="NCBI Taxonomy" id="182803"/>
    <lineage>
        <taxon>Eukaryota</taxon>
        <taxon>Metazoa</taxon>
        <taxon>Ecdysozoa</taxon>
        <taxon>Arthropoda</taxon>
        <taxon>Chelicerata</taxon>
        <taxon>Arachnida</taxon>
        <taxon>Araneae</taxon>
        <taxon>Araneomorphae</taxon>
        <taxon>Entelegynae</taxon>
        <taxon>Araneoidea</taxon>
        <taxon>Araneidae</taxon>
        <taxon>Araneus</taxon>
    </lineage>
</organism>
<dbReference type="PANTHER" id="PTHR33064:SF37">
    <property type="entry name" value="RIBONUCLEASE H"/>
    <property type="match status" value="1"/>
</dbReference>